<evidence type="ECO:0000256" key="2">
    <source>
        <dbReference type="ARBA" id="ARBA00022741"/>
    </source>
</evidence>
<keyword evidence="2 4" id="KW-0547">Nucleotide-binding</keyword>
<dbReference type="InterPro" id="IPR011761">
    <property type="entry name" value="ATP-grasp"/>
</dbReference>
<evidence type="ECO:0000313" key="7">
    <source>
        <dbReference type="Proteomes" id="UP000460132"/>
    </source>
</evidence>
<keyword evidence="1" id="KW-0436">Ligase</keyword>
<dbReference type="GO" id="GO:0046872">
    <property type="term" value="F:metal ion binding"/>
    <property type="evidence" value="ECO:0007669"/>
    <property type="project" value="InterPro"/>
</dbReference>
<evidence type="ECO:0000256" key="4">
    <source>
        <dbReference type="PROSITE-ProRule" id="PRU00409"/>
    </source>
</evidence>
<evidence type="ECO:0000256" key="3">
    <source>
        <dbReference type="ARBA" id="ARBA00022840"/>
    </source>
</evidence>
<accession>A0A7X4KTM5</accession>
<dbReference type="AlphaFoldDB" id="A0A7X4KTM5"/>
<sequence length="391" mass="44973">MKTFILDVNTPVMIDALKSLGYVYKVKPGKQFDEIKRDGFSEVFFKKDDFRTMTNIINYFKSKEITAVISFNENTRKFWYDFAKKLEVRTNLKAAYVFNQNKINARKKINSVATNQVKWYTVDQFLQLSSEDQHFPVILKPRIGKGSMNVHKCDNLKLLKSFLNDKDYSNFFVEEFIDGKEFSIEGIHVNGRHIIYGVTSKMKYEGTVVEAGHISNVVHLTDPQKNELMKIYDALEYSNIVSHTEIMIKSDGSLFYIESHPRLGGDLIPTLTLPEFSEDFYQLIMKVAIGKAPEFTLKAQKNTRFSLFPEPKKLPAKFIYSKNNINFLKKRYGCYLVLPNFSSGEVVTNIPSNSYDRPIALACEVSSVNDVSMTINNILAYCDKHLFSSDI</sequence>
<feature type="domain" description="ATP-grasp" evidence="5">
    <location>
        <begin position="106"/>
        <end position="289"/>
    </location>
</feature>
<dbReference type="Pfam" id="PF13535">
    <property type="entry name" value="ATP-grasp_4"/>
    <property type="match status" value="1"/>
</dbReference>
<dbReference type="GO" id="GO:0005524">
    <property type="term" value="F:ATP binding"/>
    <property type="evidence" value="ECO:0007669"/>
    <property type="project" value="UniProtKB-UniRule"/>
</dbReference>
<dbReference type="PANTHER" id="PTHR43585:SF2">
    <property type="entry name" value="ATP-GRASP ENZYME FSQD"/>
    <property type="match status" value="1"/>
</dbReference>
<comment type="caution">
    <text evidence="6">The sequence shown here is derived from an EMBL/GenBank/DDBJ whole genome shotgun (WGS) entry which is preliminary data.</text>
</comment>
<name>A0A7X4KTM5_9LACO</name>
<dbReference type="GO" id="GO:0016874">
    <property type="term" value="F:ligase activity"/>
    <property type="evidence" value="ECO:0007669"/>
    <property type="project" value="UniProtKB-KW"/>
</dbReference>
<keyword evidence="3 4" id="KW-0067">ATP-binding</keyword>
<dbReference type="SUPFAM" id="SSF56059">
    <property type="entry name" value="Glutathione synthetase ATP-binding domain-like"/>
    <property type="match status" value="1"/>
</dbReference>
<dbReference type="RefSeq" id="WP_023488268.1">
    <property type="nucleotide sequence ID" value="NZ_CABMHY010000013.1"/>
</dbReference>
<dbReference type="Proteomes" id="UP000460132">
    <property type="component" value="Unassembled WGS sequence"/>
</dbReference>
<dbReference type="PROSITE" id="PS50975">
    <property type="entry name" value="ATP_GRASP"/>
    <property type="match status" value="1"/>
</dbReference>
<protein>
    <submittedName>
        <fullName evidence="6">ATP-grasp domain-containing protein</fullName>
    </submittedName>
</protein>
<gene>
    <name evidence="6" type="ORF">GTK63_05680</name>
</gene>
<evidence type="ECO:0000313" key="6">
    <source>
        <dbReference type="EMBL" id="MYN53811.1"/>
    </source>
</evidence>
<evidence type="ECO:0000259" key="5">
    <source>
        <dbReference type="PROSITE" id="PS50975"/>
    </source>
</evidence>
<dbReference type="InterPro" id="IPR052032">
    <property type="entry name" value="ATP-dep_AA_Ligase"/>
</dbReference>
<proteinExistence type="predicted"/>
<dbReference type="EMBL" id="WWFF01000007">
    <property type="protein sequence ID" value="MYN53811.1"/>
    <property type="molecule type" value="Genomic_DNA"/>
</dbReference>
<evidence type="ECO:0000256" key="1">
    <source>
        <dbReference type="ARBA" id="ARBA00022598"/>
    </source>
</evidence>
<reference evidence="6 7" key="1">
    <citation type="submission" date="2020-01" db="EMBL/GenBank/DDBJ databases">
        <title>Vaginal microbiome of pregnant Indian women: Insights into the genome of dominants Lactobacillus species.</title>
        <authorList>
            <person name="Das B."/>
            <person name="Mehta O."/>
            <person name="Ghosh T.S."/>
            <person name="Kothidar A."/>
            <person name="Gowtham M.R."/>
            <person name="Mitra R."/>
            <person name="Kshetrapal P."/>
            <person name="Wadhwa N."/>
            <person name="Thiruvengadam R."/>
            <person name="Nair G.B."/>
            <person name="Bhatnagar S."/>
            <person name="Pore S."/>
        </authorList>
    </citation>
    <scope>NUCLEOTIDE SEQUENCE [LARGE SCALE GENOMIC DNA]</scope>
    <source>
        <strain evidence="6 7">Indica2</strain>
    </source>
</reference>
<organism evidence="6 7">
    <name type="scientific">Lactobacillus crispatus</name>
    <dbReference type="NCBI Taxonomy" id="47770"/>
    <lineage>
        <taxon>Bacteria</taxon>
        <taxon>Bacillati</taxon>
        <taxon>Bacillota</taxon>
        <taxon>Bacilli</taxon>
        <taxon>Lactobacillales</taxon>
        <taxon>Lactobacillaceae</taxon>
        <taxon>Lactobacillus</taxon>
    </lineage>
</organism>
<dbReference type="PANTHER" id="PTHR43585">
    <property type="entry name" value="FUMIPYRROLE BIOSYNTHESIS PROTEIN C"/>
    <property type="match status" value="1"/>
</dbReference>
<dbReference type="Gene3D" id="3.30.470.20">
    <property type="entry name" value="ATP-grasp fold, B domain"/>
    <property type="match status" value="1"/>
</dbReference>